<comment type="caution">
    <text evidence="1">The sequence shown here is derived from an EMBL/GenBank/DDBJ whole genome shotgun (WGS) entry which is preliminary data.</text>
</comment>
<protein>
    <submittedName>
        <fullName evidence="1">Uncharacterized protein</fullName>
    </submittedName>
</protein>
<name>A0A7C9HU90_9DEIO</name>
<dbReference type="AlphaFoldDB" id="A0A7C9HU90"/>
<dbReference type="EMBL" id="WQLB01000045">
    <property type="protein sequence ID" value="MVN89154.1"/>
    <property type="molecule type" value="Genomic_DNA"/>
</dbReference>
<organism evidence="1 2">
    <name type="scientific">Deinococcus arboris</name>
    <dbReference type="NCBI Taxonomy" id="2682977"/>
    <lineage>
        <taxon>Bacteria</taxon>
        <taxon>Thermotogati</taxon>
        <taxon>Deinococcota</taxon>
        <taxon>Deinococci</taxon>
        <taxon>Deinococcales</taxon>
        <taxon>Deinococcaceae</taxon>
        <taxon>Deinococcus</taxon>
    </lineage>
</organism>
<proteinExistence type="predicted"/>
<gene>
    <name evidence="1" type="ORF">GO986_20675</name>
</gene>
<keyword evidence="2" id="KW-1185">Reference proteome</keyword>
<dbReference type="PROSITE" id="PS51257">
    <property type="entry name" value="PROKAR_LIPOPROTEIN"/>
    <property type="match status" value="1"/>
</dbReference>
<evidence type="ECO:0000313" key="1">
    <source>
        <dbReference type="EMBL" id="MVN89154.1"/>
    </source>
</evidence>
<accession>A0A7C9HU90</accession>
<evidence type="ECO:0000313" key="2">
    <source>
        <dbReference type="Proteomes" id="UP000483286"/>
    </source>
</evidence>
<sequence length="152" mass="16883">MIGRLGLCVLILVACQPVEGSQETAPLGPDQFHALILQRLSAPEFELIDGAKFYGPLVTEGGSRVYVSPLNREQVLGELSALIEPHVVEMRWGDDYGQYHGTFRLRSDPELEIALATSLLKPKTDTFKDAPEILKTYQSDVLYTPPSVWDEP</sequence>
<dbReference type="Proteomes" id="UP000483286">
    <property type="component" value="Unassembled WGS sequence"/>
</dbReference>
<dbReference type="RefSeq" id="WP_157461415.1">
    <property type="nucleotide sequence ID" value="NZ_WQLB01000045.1"/>
</dbReference>
<reference evidence="1 2" key="1">
    <citation type="submission" date="2019-12" db="EMBL/GenBank/DDBJ databases">
        <title>Deinococcus sp. HMF7620 Genome sequencing and assembly.</title>
        <authorList>
            <person name="Kang H."/>
            <person name="Kim H."/>
            <person name="Joh K."/>
        </authorList>
    </citation>
    <scope>NUCLEOTIDE SEQUENCE [LARGE SCALE GENOMIC DNA]</scope>
    <source>
        <strain evidence="1 2">HMF7620</strain>
    </source>
</reference>